<organism evidence="7 8">
    <name type="scientific">Herbiconiux daphne</name>
    <dbReference type="NCBI Taxonomy" id="2970914"/>
    <lineage>
        <taxon>Bacteria</taxon>
        <taxon>Bacillati</taxon>
        <taxon>Actinomycetota</taxon>
        <taxon>Actinomycetes</taxon>
        <taxon>Micrococcales</taxon>
        <taxon>Microbacteriaceae</taxon>
        <taxon>Herbiconiux</taxon>
    </lineage>
</organism>
<evidence type="ECO:0000259" key="6">
    <source>
        <dbReference type="Pfam" id="PF00296"/>
    </source>
</evidence>
<dbReference type="PANTHER" id="PTHR30011">
    <property type="entry name" value="ALKANESULFONATE MONOOXYGENASE-RELATED"/>
    <property type="match status" value="1"/>
</dbReference>
<dbReference type="RefSeq" id="WP_259541096.1">
    <property type="nucleotide sequence ID" value="NZ_JANLCJ010000009.1"/>
</dbReference>
<dbReference type="Pfam" id="PF00296">
    <property type="entry name" value="Bac_luciferase"/>
    <property type="match status" value="1"/>
</dbReference>
<dbReference type="InterPro" id="IPR011251">
    <property type="entry name" value="Luciferase-like_dom"/>
</dbReference>
<dbReference type="SUPFAM" id="SSF51679">
    <property type="entry name" value="Bacterial luciferase-like"/>
    <property type="match status" value="1"/>
</dbReference>
<dbReference type="InterPro" id="IPR016215">
    <property type="entry name" value="NTA_MOA"/>
</dbReference>
<feature type="domain" description="Luciferase-like" evidence="6">
    <location>
        <begin position="38"/>
        <end position="391"/>
    </location>
</feature>
<dbReference type="InterPro" id="IPR051260">
    <property type="entry name" value="Diverse_substr_monoxygenases"/>
</dbReference>
<comment type="similarity">
    <text evidence="5">Belongs to the NtaA/SnaA/DszA monooxygenase family.</text>
</comment>
<evidence type="ECO:0000256" key="4">
    <source>
        <dbReference type="ARBA" id="ARBA00023033"/>
    </source>
</evidence>
<keyword evidence="4" id="KW-0503">Monooxygenase</keyword>
<reference evidence="7" key="1">
    <citation type="submission" date="2022-08" db="EMBL/GenBank/DDBJ databases">
        <authorList>
            <person name="Deng Y."/>
            <person name="Han X.-F."/>
            <person name="Zhang Y.-Q."/>
        </authorList>
    </citation>
    <scope>NUCLEOTIDE SEQUENCE</scope>
    <source>
        <strain evidence="7">CPCC 203386</strain>
    </source>
</reference>
<dbReference type="PIRSF" id="PIRSF000337">
    <property type="entry name" value="NTA_MOA"/>
    <property type="match status" value="1"/>
</dbReference>
<gene>
    <name evidence="7" type="ORF">N1032_19135</name>
</gene>
<evidence type="ECO:0000313" key="7">
    <source>
        <dbReference type="EMBL" id="MCS5735860.1"/>
    </source>
</evidence>
<protein>
    <submittedName>
        <fullName evidence="7">LLM class flavin-dependent oxidoreductase</fullName>
    </submittedName>
</protein>
<dbReference type="Proteomes" id="UP001165586">
    <property type="component" value="Unassembled WGS sequence"/>
</dbReference>
<accession>A0ABT2H7E9</accession>
<dbReference type="InterPro" id="IPR036661">
    <property type="entry name" value="Luciferase-like_sf"/>
</dbReference>
<comment type="caution">
    <text evidence="7">The sequence shown here is derived from an EMBL/GenBank/DDBJ whole genome shotgun (WGS) entry which is preliminary data.</text>
</comment>
<evidence type="ECO:0000313" key="8">
    <source>
        <dbReference type="Proteomes" id="UP001165586"/>
    </source>
</evidence>
<name>A0ABT2H7E9_9MICO</name>
<keyword evidence="1" id="KW-0285">Flavoprotein</keyword>
<evidence type="ECO:0000256" key="5">
    <source>
        <dbReference type="ARBA" id="ARBA00033748"/>
    </source>
</evidence>
<dbReference type="PANTHER" id="PTHR30011:SF16">
    <property type="entry name" value="C2H2 FINGER DOMAIN TRANSCRIPTION FACTOR (EUROFUNG)-RELATED"/>
    <property type="match status" value="1"/>
</dbReference>
<keyword evidence="8" id="KW-1185">Reference proteome</keyword>
<evidence type="ECO:0000256" key="2">
    <source>
        <dbReference type="ARBA" id="ARBA00022643"/>
    </source>
</evidence>
<proteinExistence type="inferred from homology"/>
<evidence type="ECO:0000256" key="3">
    <source>
        <dbReference type="ARBA" id="ARBA00023002"/>
    </source>
</evidence>
<keyword evidence="3" id="KW-0560">Oxidoreductase</keyword>
<dbReference type="Gene3D" id="3.20.20.30">
    <property type="entry name" value="Luciferase-like domain"/>
    <property type="match status" value="1"/>
</dbReference>
<evidence type="ECO:0000256" key="1">
    <source>
        <dbReference type="ARBA" id="ARBA00022630"/>
    </source>
</evidence>
<dbReference type="EMBL" id="JANLCJ010000009">
    <property type="protein sequence ID" value="MCS5735860.1"/>
    <property type="molecule type" value="Genomic_DNA"/>
</dbReference>
<keyword evidence="2" id="KW-0288">FMN</keyword>
<sequence length="446" mass="48819">MSRLQHFGWFLSRGFGPHGWGHPYYEWNHRWHGPKLYQQSARDLEQAGFDLVIVEDALSLGNADTLDLRVRSAYGGPKHDPLLLAPYLFAATSHLGIAPTVNPLAYSPYQAARQFATMQHLSDYRFGINVVTDVGSSRHFGAEPLAHDAAYDRAEEWLTAVRRLWHSWGPDALIADAATAHFADGSKLDAFEHRGEHYRFDGPLNALPFPELGSEHLSGDPIVVSPGGSGRGLNFAGEQSDVQLALASLDVDTIRAYRAKVIEAAEGHGRSARDIDILFVFKPIVTSSSDEAQRIVDASAHPDDATLLQIAAGQSSDLETDLTVLDLDKPIDPAIFGDHVSRGSIKGLLGKFDSLADASLRDILTAKAKLGRISERAGYVGTADEIADFIQELGDEADNDGFIFSGDLHPVTIHRMLDELVPILRRRGILRTEFGDGGLRGNLRDF</sequence>